<evidence type="ECO:0000256" key="10">
    <source>
        <dbReference type="SAM" id="SignalP"/>
    </source>
</evidence>
<dbReference type="Pfam" id="PF00593">
    <property type="entry name" value="TonB_dep_Rec_b-barrel"/>
    <property type="match status" value="1"/>
</dbReference>
<dbReference type="Gene3D" id="2.60.40.1120">
    <property type="entry name" value="Carboxypeptidase-like, regulatory domain"/>
    <property type="match status" value="1"/>
</dbReference>
<feature type="signal peptide" evidence="10">
    <location>
        <begin position="1"/>
        <end position="18"/>
    </location>
</feature>
<comment type="subcellular location">
    <subcellularLocation>
        <location evidence="1 8">Cell outer membrane</location>
        <topology evidence="1 8">Multi-pass membrane protein</topology>
    </subcellularLocation>
</comment>
<dbReference type="EMBL" id="RQVQ01000008">
    <property type="protein sequence ID" value="RRJ91847.1"/>
    <property type="molecule type" value="Genomic_DNA"/>
</dbReference>
<keyword evidence="2 8" id="KW-0813">Transport</keyword>
<dbReference type="InterPro" id="IPR000531">
    <property type="entry name" value="Beta-barrel_TonB"/>
</dbReference>
<feature type="chain" id="PRO_5017932112" evidence="10">
    <location>
        <begin position="19"/>
        <end position="915"/>
    </location>
</feature>
<dbReference type="AlphaFoldDB" id="A0A3P3WBZ5"/>
<dbReference type="PROSITE" id="PS52016">
    <property type="entry name" value="TONB_DEPENDENT_REC_3"/>
    <property type="match status" value="1"/>
</dbReference>
<evidence type="ECO:0000256" key="6">
    <source>
        <dbReference type="ARBA" id="ARBA00023136"/>
    </source>
</evidence>
<gene>
    <name evidence="13" type="ORF">EG240_04620</name>
</gene>
<dbReference type="SUPFAM" id="SSF49464">
    <property type="entry name" value="Carboxypeptidase regulatory domain-like"/>
    <property type="match status" value="1"/>
</dbReference>
<evidence type="ECO:0000256" key="5">
    <source>
        <dbReference type="ARBA" id="ARBA00023077"/>
    </source>
</evidence>
<comment type="caution">
    <text evidence="13">The sequence shown here is derived from an EMBL/GenBank/DDBJ whole genome shotgun (WGS) entry which is preliminary data.</text>
</comment>
<evidence type="ECO:0000256" key="8">
    <source>
        <dbReference type="PROSITE-ProRule" id="PRU01360"/>
    </source>
</evidence>
<evidence type="ECO:0000256" key="2">
    <source>
        <dbReference type="ARBA" id="ARBA00022448"/>
    </source>
</evidence>
<evidence type="ECO:0000256" key="3">
    <source>
        <dbReference type="ARBA" id="ARBA00022452"/>
    </source>
</evidence>
<keyword evidence="10" id="KW-0732">Signal</keyword>
<reference evidence="13 14" key="1">
    <citation type="submission" date="2018-11" db="EMBL/GenBank/DDBJ databases">
        <title>Flavobacterium sp. nov., YIM 102701-2 draft genome.</title>
        <authorList>
            <person name="Li G."/>
            <person name="Jiang Y."/>
        </authorList>
    </citation>
    <scope>NUCLEOTIDE SEQUENCE [LARGE SCALE GENOMIC DNA]</scope>
    <source>
        <strain evidence="13 14">YIM 102701-2</strain>
    </source>
</reference>
<dbReference type="Pfam" id="PF13715">
    <property type="entry name" value="CarbopepD_reg_2"/>
    <property type="match status" value="1"/>
</dbReference>
<keyword evidence="6 8" id="KW-0472">Membrane</keyword>
<organism evidence="13 14">
    <name type="scientific">Paenimyroides tangerinum</name>
    <dbReference type="NCBI Taxonomy" id="2488728"/>
    <lineage>
        <taxon>Bacteria</taxon>
        <taxon>Pseudomonadati</taxon>
        <taxon>Bacteroidota</taxon>
        <taxon>Flavobacteriia</taxon>
        <taxon>Flavobacteriales</taxon>
        <taxon>Flavobacteriaceae</taxon>
        <taxon>Paenimyroides</taxon>
    </lineage>
</organism>
<evidence type="ECO:0000259" key="12">
    <source>
        <dbReference type="Pfam" id="PF07715"/>
    </source>
</evidence>
<evidence type="ECO:0000256" key="7">
    <source>
        <dbReference type="ARBA" id="ARBA00023237"/>
    </source>
</evidence>
<feature type="domain" description="TonB-dependent receptor-like beta-barrel" evidence="11">
    <location>
        <begin position="466"/>
        <end position="880"/>
    </location>
</feature>
<dbReference type="InterPro" id="IPR036942">
    <property type="entry name" value="Beta-barrel_TonB_sf"/>
</dbReference>
<name>A0A3P3WBZ5_9FLAO</name>
<keyword evidence="7 8" id="KW-0998">Cell outer membrane</keyword>
<dbReference type="InterPro" id="IPR008969">
    <property type="entry name" value="CarboxyPept-like_regulatory"/>
</dbReference>
<evidence type="ECO:0000256" key="4">
    <source>
        <dbReference type="ARBA" id="ARBA00022692"/>
    </source>
</evidence>
<dbReference type="RefSeq" id="WP_125017925.1">
    <property type="nucleotide sequence ID" value="NZ_RQVQ01000008.1"/>
</dbReference>
<dbReference type="Pfam" id="PF07715">
    <property type="entry name" value="Plug"/>
    <property type="match status" value="1"/>
</dbReference>
<evidence type="ECO:0000313" key="13">
    <source>
        <dbReference type="EMBL" id="RRJ91847.1"/>
    </source>
</evidence>
<dbReference type="PANTHER" id="PTHR40980">
    <property type="entry name" value="PLUG DOMAIN-CONTAINING PROTEIN"/>
    <property type="match status" value="1"/>
</dbReference>
<dbReference type="SUPFAM" id="SSF56935">
    <property type="entry name" value="Porins"/>
    <property type="match status" value="1"/>
</dbReference>
<feature type="domain" description="TonB-dependent receptor plug" evidence="12">
    <location>
        <begin position="128"/>
        <end position="226"/>
    </location>
</feature>
<dbReference type="InterPro" id="IPR039426">
    <property type="entry name" value="TonB-dep_rcpt-like"/>
</dbReference>
<dbReference type="GO" id="GO:0009279">
    <property type="term" value="C:cell outer membrane"/>
    <property type="evidence" value="ECO:0007669"/>
    <property type="project" value="UniProtKB-SubCell"/>
</dbReference>
<sequence>MKFRFLLLTLLLCFATYAQNVKTIKGSITDQGSNNEPLAYATIVIKGTEIGASSDENGKFILDAPEGIHTLEISYVGYKTKEVLINTAKDQIITVSLEAEDNSLEDIIITVKTNKGSESALLNEQRKSLEIKQNIGSQELSRKGVGDVATAVTKTSGISKQESSGGIFVRGLGDRYNSTTMNGLPIPSNKPDTKNIDLNIFSTDIVEYISIDKTYLARNYGDFAGGNVDIISKKNNSNGFFTIDLGANINTNAVGQKDFALQGGRNYFGFSKNSQPANALQGFNFNHPYKLKSVAPYAGNLGLSGGKKFFIGTEGILNTFATLSFSNDYGFKEGINKTVNAQGIAINDLYQKTSSYNTNTTGMFNANYDINSNNNISYNFLFVNTSSLKNDNLRGYMRDIAETEEGGILNRNTYEQNQLMVNQLLGKHILSEKTTFNWGAAYNHIKSDMPDRTQNKLMFNENIGGYGLVGKTASDNHRYFQNLTEKEYAFNASLDYNFAKNEDDSYKGKLVLGYNGRFKERNFEANQFILRLANAYKENYLVDENNLDGFFNQQNYEAGYFDIETFRGNKNNPNALEPQYYNGKQSINAGFVNLEYQLNSKLFAVLGLRYENINQKIDWKTQLDFAGGENTLKKNAFLPSLNLKYELNGTQNLRFAFSKTYTLPQFKERAPFIYEEVDEVESGNPNLYASDDYNFDLKWEMFPQNDEVLSATAFGKYIQNPINKVTISSSANDLTFVNSGNFGYVYGLEIEARKNLFYFNDDDNNKLSAGVNLAIMKTHQELDNEKIKQETNYSAQFTNSTSGFTGASNLLLNADVTYFKEWNERNIIATLAYNYNSDRLYSIGTEQKGNLVDKGFGSLDLIFKTKLNKHFTLGLNAKNLTNPAIKRMQENTNEDILVRSYKLGRFISASVKYTF</sequence>
<accession>A0A3P3WBZ5</accession>
<dbReference type="InterPro" id="IPR037066">
    <property type="entry name" value="Plug_dom_sf"/>
</dbReference>
<keyword evidence="4 8" id="KW-0812">Transmembrane</keyword>
<keyword evidence="3 8" id="KW-1134">Transmembrane beta strand</keyword>
<dbReference type="InterPro" id="IPR012910">
    <property type="entry name" value="Plug_dom"/>
</dbReference>
<keyword evidence="5 9" id="KW-0798">TonB box</keyword>
<proteinExistence type="inferred from homology"/>
<protein>
    <submittedName>
        <fullName evidence="13">TonB-dependent receptor</fullName>
    </submittedName>
</protein>
<dbReference type="Proteomes" id="UP000275719">
    <property type="component" value="Unassembled WGS sequence"/>
</dbReference>
<keyword evidence="14" id="KW-1185">Reference proteome</keyword>
<dbReference type="PANTHER" id="PTHR40980:SF5">
    <property type="entry name" value="TONB-DEPENDENT RECEPTOR"/>
    <property type="match status" value="1"/>
</dbReference>
<dbReference type="OrthoDB" id="9768470at2"/>
<comment type="similarity">
    <text evidence="8 9">Belongs to the TonB-dependent receptor family.</text>
</comment>
<evidence type="ECO:0000259" key="11">
    <source>
        <dbReference type="Pfam" id="PF00593"/>
    </source>
</evidence>
<evidence type="ECO:0000256" key="9">
    <source>
        <dbReference type="RuleBase" id="RU003357"/>
    </source>
</evidence>
<dbReference type="Gene3D" id="2.170.130.10">
    <property type="entry name" value="TonB-dependent receptor, plug domain"/>
    <property type="match status" value="1"/>
</dbReference>
<keyword evidence="13" id="KW-0675">Receptor</keyword>
<evidence type="ECO:0000313" key="14">
    <source>
        <dbReference type="Proteomes" id="UP000275719"/>
    </source>
</evidence>
<dbReference type="Gene3D" id="2.40.170.20">
    <property type="entry name" value="TonB-dependent receptor, beta-barrel domain"/>
    <property type="match status" value="1"/>
</dbReference>
<evidence type="ECO:0000256" key="1">
    <source>
        <dbReference type="ARBA" id="ARBA00004571"/>
    </source>
</evidence>